<protein>
    <submittedName>
        <fullName evidence="1">Uncharacterized protein</fullName>
    </submittedName>
</protein>
<accession>A0A0A9DA99</accession>
<evidence type="ECO:0000313" key="1">
    <source>
        <dbReference type="EMBL" id="JAD80662.1"/>
    </source>
</evidence>
<sequence>MSAIRHKSSTETNSTQVVLQILPHNSIQRKAHRNLKHVAEEQKKIKEGERGSEEKCR</sequence>
<name>A0A0A9DA99_ARUDO</name>
<reference evidence="1" key="1">
    <citation type="submission" date="2014-09" db="EMBL/GenBank/DDBJ databases">
        <authorList>
            <person name="Magalhaes I.L.F."/>
            <person name="Oliveira U."/>
            <person name="Santos F.R."/>
            <person name="Vidigal T.H.D.A."/>
            <person name="Brescovit A.D."/>
            <person name="Santos A.J."/>
        </authorList>
    </citation>
    <scope>NUCLEOTIDE SEQUENCE</scope>
    <source>
        <tissue evidence="1">Shoot tissue taken approximately 20 cm above the soil surface</tissue>
    </source>
</reference>
<dbReference type="EMBL" id="GBRH01217233">
    <property type="protein sequence ID" value="JAD80662.1"/>
    <property type="molecule type" value="Transcribed_RNA"/>
</dbReference>
<reference evidence="1" key="2">
    <citation type="journal article" date="2015" name="Data Brief">
        <title>Shoot transcriptome of the giant reed, Arundo donax.</title>
        <authorList>
            <person name="Barrero R.A."/>
            <person name="Guerrero F.D."/>
            <person name="Moolhuijzen P."/>
            <person name="Goolsby J.A."/>
            <person name="Tidwell J."/>
            <person name="Bellgard S.E."/>
            <person name="Bellgard M.I."/>
        </authorList>
    </citation>
    <scope>NUCLEOTIDE SEQUENCE</scope>
    <source>
        <tissue evidence="1">Shoot tissue taken approximately 20 cm above the soil surface</tissue>
    </source>
</reference>
<proteinExistence type="predicted"/>
<organism evidence="1">
    <name type="scientific">Arundo donax</name>
    <name type="common">Giant reed</name>
    <name type="synonym">Donax arundinaceus</name>
    <dbReference type="NCBI Taxonomy" id="35708"/>
    <lineage>
        <taxon>Eukaryota</taxon>
        <taxon>Viridiplantae</taxon>
        <taxon>Streptophyta</taxon>
        <taxon>Embryophyta</taxon>
        <taxon>Tracheophyta</taxon>
        <taxon>Spermatophyta</taxon>
        <taxon>Magnoliopsida</taxon>
        <taxon>Liliopsida</taxon>
        <taxon>Poales</taxon>
        <taxon>Poaceae</taxon>
        <taxon>PACMAD clade</taxon>
        <taxon>Arundinoideae</taxon>
        <taxon>Arundineae</taxon>
        <taxon>Arundo</taxon>
    </lineage>
</organism>
<dbReference type="AlphaFoldDB" id="A0A0A9DA99"/>